<feature type="coiled-coil region" evidence="1">
    <location>
        <begin position="93"/>
        <end position="120"/>
    </location>
</feature>
<dbReference type="Pfam" id="PF03551">
    <property type="entry name" value="PadR"/>
    <property type="match status" value="1"/>
</dbReference>
<evidence type="ECO:0000313" key="3">
    <source>
        <dbReference type="EMBL" id="MFC4362913.1"/>
    </source>
</evidence>
<dbReference type="InterPro" id="IPR036390">
    <property type="entry name" value="WH_DNA-bd_sf"/>
</dbReference>
<dbReference type="Gene3D" id="1.10.10.10">
    <property type="entry name" value="Winged helix-like DNA-binding domain superfamily/Winged helix DNA-binding domain"/>
    <property type="match status" value="1"/>
</dbReference>
<dbReference type="Proteomes" id="UP001595840">
    <property type="component" value="Unassembled WGS sequence"/>
</dbReference>
<dbReference type="PANTHER" id="PTHR33169:SF14">
    <property type="entry name" value="TRANSCRIPTIONAL REGULATOR RV3488"/>
    <property type="match status" value="1"/>
</dbReference>
<dbReference type="RefSeq" id="WP_290264868.1">
    <property type="nucleotide sequence ID" value="NZ_JAUFQG010000006.1"/>
</dbReference>
<comment type="caution">
    <text evidence="3">The sequence shown here is derived from an EMBL/GenBank/DDBJ whole genome shotgun (WGS) entry which is preliminary data.</text>
</comment>
<feature type="domain" description="Transcription regulator PadR N-terminal" evidence="2">
    <location>
        <begin position="23"/>
        <end position="90"/>
    </location>
</feature>
<protein>
    <submittedName>
        <fullName evidence="3">PadR family transcriptional regulator</fullName>
    </submittedName>
</protein>
<dbReference type="InterPro" id="IPR052509">
    <property type="entry name" value="Metal_resp_DNA-bind_regulator"/>
</dbReference>
<name>A0ABV8V6T0_9GAMM</name>
<dbReference type="InterPro" id="IPR005149">
    <property type="entry name" value="Tscrpt_reg_PadR_N"/>
</dbReference>
<sequence>MDSDSLLQKMTHELRRGSLTLAVLQALRREHYAYSLRKYLADRGLDVDEGTLYPLVRRLEKDGVLTSEWREESARKRRFYRLSAMGQALLPRLQQEWQQLANALNRIEDLQQTQADNTQEQV</sequence>
<dbReference type="EMBL" id="JBHSCX010000013">
    <property type="protein sequence ID" value="MFC4362913.1"/>
    <property type="molecule type" value="Genomic_DNA"/>
</dbReference>
<accession>A0ABV8V6T0</accession>
<keyword evidence="4" id="KW-1185">Reference proteome</keyword>
<evidence type="ECO:0000313" key="4">
    <source>
        <dbReference type="Proteomes" id="UP001595840"/>
    </source>
</evidence>
<evidence type="ECO:0000259" key="2">
    <source>
        <dbReference type="Pfam" id="PF03551"/>
    </source>
</evidence>
<dbReference type="PANTHER" id="PTHR33169">
    <property type="entry name" value="PADR-FAMILY TRANSCRIPTIONAL REGULATOR"/>
    <property type="match status" value="1"/>
</dbReference>
<evidence type="ECO:0000256" key="1">
    <source>
        <dbReference type="SAM" id="Coils"/>
    </source>
</evidence>
<reference evidence="4" key="1">
    <citation type="journal article" date="2019" name="Int. J. Syst. Evol. Microbiol.">
        <title>The Global Catalogue of Microorganisms (GCM) 10K type strain sequencing project: providing services to taxonomists for standard genome sequencing and annotation.</title>
        <authorList>
            <consortium name="The Broad Institute Genomics Platform"/>
            <consortium name="The Broad Institute Genome Sequencing Center for Infectious Disease"/>
            <person name="Wu L."/>
            <person name="Ma J."/>
        </authorList>
    </citation>
    <scope>NUCLEOTIDE SEQUENCE [LARGE SCALE GENOMIC DNA]</scope>
    <source>
        <strain evidence="4">CECT 8570</strain>
    </source>
</reference>
<proteinExistence type="predicted"/>
<gene>
    <name evidence="3" type="ORF">ACFOX3_11420</name>
</gene>
<dbReference type="SUPFAM" id="SSF46785">
    <property type="entry name" value="Winged helix' DNA-binding domain"/>
    <property type="match status" value="1"/>
</dbReference>
<dbReference type="InterPro" id="IPR036388">
    <property type="entry name" value="WH-like_DNA-bd_sf"/>
</dbReference>
<keyword evidence="1" id="KW-0175">Coiled coil</keyword>
<organism evidence="3 4">
    <name type="scientific">Simiduia curdlanivorans</name>
    <dbReference type="NCBI Taxonomy" id="1492769"/>
    <lineage>
        <taxon>Bacteria</taxon>
        <taxon>Pseudomonadati</taxon>
        <taxon>Pseudomonadota</taxon>
        <taxon>Gammaproteobacteria</taxon>
        <taxon>Cellvibrionales</taxon>
        <taxon>Cellvibrionaceae</taxon>
        <taxon>Simiduia</taxon>
    </lineage>
</organism>